<evidence type="ECO:0000313" key="2">
    <source>
        <dbReference type="EMBL" id="NBE07584.1"/>
    </source>
</evidence>
<dbReference type="RefSeq" id="WP_161766622.1">
    <property type="nucleotide sequence ID" value="NZ_JAAATW010000002.1"/>
</dbReference>
<organism evidence="2 3">
    <name type="scientific">Paragemmobacter ruber</name>
    <dbReference type="NCBI Taxonomy" id="1985673"/>
    <lineage>
        <taxon>Bacteria</taxon>
        <taxon>Pseudomonadati</taxon>
        <taxon>Pseudomonadota</taxon>
        <taxon>Alphaproteobacteria</taxon>
        <taxon>Rhodobacterales</taxon>
        <taxon>Paracoccaceae</taxon>
        <taxon>Paragemmobacter</taxon>
    </lineage>
</organism>
<gene>
    <name evidence="2" type="ORF">GU920_08550</name>
</gene>
<keyword evidence="3" id="KW-1185">Reference proteome</keyword>
<evidence type="ECO:0000313" key="3">
    <source>
        <dbReference type="Proteomes" id="UP001517376"/>
    </source>
</evidence>
<proteinExistence type="predicted"/>
<reference evidence="3" key="1">
    <citation type="submission" date="2020-01" db="EMBL/GenBank/DDBJ databases">
        <title>Sphingomonas sp. strain CSW-10.</title>
        <authorList>
            <person name="Chen W.-M."/>
        </authorList>
    </citation>
    <scope>NUCLEOTIDE SEQUENCE [LARGE SCALE GENOMIC DNA]</scope>
    <source>
        <strain evidence="3">CCP-1</strain>
    </source>
</reference>
<dbReference type="Pfam" id="PF03473">
    <property type="entry name" value="MOSC"/>
    <property type="match status" value="1"/>
</dbReference>
<sequence>MTGGRLAHIIRHPIKGHGREVLASVRLSAGECLPWDRHWAVAHDAAKLTEGWNPCMNFARGAKAYALNAIESDLDEATATVTLRHPDRGAITFRPDDPADLPRFLDWVRPLNPENRAQPAQIISAARGMTDSDFPSVAILNTASLKDLSARMGHDLSIHRWRGNLWLDGVAPWAEWDWIGRDIRIGEAVLNIRERITRCMATTVEPATGISNANTLDALQSHFGHQDFGLYAVVVNGGTIATNDAWTLA</sequence>
<dbReference type="InterPro" id="IPR005302">
    <property type="entry name" value="MoCF_Sase_C"/>
</dbReference>
<name>A0ABW9Y505_9RHOB</name>
<dbReference type="SUPFAM" id="SSF50800">
    <property type="entry name" value="PK beta-barrel domain-like"/>
    <property type="match status" value="1"/>
</dbReference>
<protein>
    <submittedName>
        <fullName evidence="2">MOSC domain-containing protein</fullName>
    </submittedName>
</protein>
<feature type="domain" description="MOSC" evidence="1">
    <location>
        <begin position="103"/>
        <end position="249"/>
    </location>
</feature>
<evidence type="ECO:0000259" key="1">
    <source>
        <dbReference type="PROSITE" id="PS51340"/>
    </source>
</evidence>
<dbReference type="PROSITE" id="PS51340">
    <property type="entry name" value="MOSC"/>
    <property type="match status" value="1"/>
</dbReference>
<dbReference type="Proteomes" id="UP001517376">
    <property type="component" value="Unassembled WGS sequence"/>
</dbReference>
<dbReference type="Gene3D" id="2.40.33.20">
    <property type="entry name" value="PK beta-barrel domain-like"/>
    <property type="match status" value="1"/>
</dbReference>
<comment type="caution">
    <text evidence="2">The sequence shown here is derived from an EMBL/GenBank/DDBJ whole genome shotgun (WGS) entry which is preliminary data.</text>
</comment>
<dbReference type="EMBL" id="JAAATW010000002">
    <property type="protein sequence ID" value="NBE07584.1"/>
    <property type="molecule type" value="Genomic_DNA"/>
</dbReference>
<dbReference type="InterPro" id="IPR011037">
    <property type="entry name" value="Pyrv_Knase-like_insert_dom_sf"/>
</dbReference>
<accession>A0ABW9Y505</accession>